<keyword evidence="4" id="KW-1185">Reference proteome</keyword>
<dbReference type="EMBL" id="CP017480">
    <property type="protein sequence ID" value="APG02991.1"/>
    <property type="molecule type" value="Genomic_DNA"/>
</dbReference>
<evidence type="ECO:0000256" key="2">
    <source>
        <dbReference type="SAM" id="SignalP"/>
    </source>
</evidence>
<name>A0A1L3EPK0_9GAMM</name>
<dbReference type="Proteomes" id="UP000182987">
    <property type="component" value="Chromosome"/>
</dbReference>
<sequence>MTSTLRTTVFRVSLLAATALLAACGPEKKSVYPPAVTLQQVAAKPGGTWHVTLRLRNNSYGGMSFDRFQGTLRVGNLGGVLLDAKIDQDIPSFAADVTVIDILPTAEMSKALAELAAKGSSGSLPYAIDGSISATPEKEDKSRTFDVHGKNWLSPVPGIPDTYRSP</sequence>
<proteinExistence type="predicted"/>
<evidence type="ECO:0000313" key="3">
    <source>
        <dbReference type="EMBL" id="APG02991.1"/>
    </source>
</evidence>
<dbReference type="OrthoDB" id="5954188at2"/>
<dbReference type="RefSeq" id="WP_046979925.1">
    <property type="nucleotide sequence ID" value="NZ_CP017480.1"/>
</dbReference>
<dbReference type="AlphaFoldDB" id="A0A1L3EPK0"/>
<evidence type="ECO:0000256" key="1">
    <source>
        <dbReference type="SAM" id="MobiDB-lite"/>
    </source>
</evidence>
<dbReference type="KEGG" id="lrz:BJI69_03100"/>
<reference evidence="4" key="1">
    <citation type="submission" date="2016-09" db="EMBL/GenBank/DDBJ databases">
        <authorList>
            <person name="Lysoe E."/>
        </authorList>
    </citation>
    <scope>NUCLEOTIDE SEQUENCE [LARGE SCALE GENOMIC DNA]</scope>
    <source>
        <strain evidence="4">LJ96T</strain>
    </source>
</reference>
<protein>
    <recommendedName>
        <fullName evidence="5">Late embryogenesis abundant protein LEA-2 subgroup domain-containing protein</fullName>
    </recommendedName>
</protein>
<organism evidence="3 4">
    <name type="scientific">Luteibacter rhizovicinus DSM 16549</name>
    <dbReference type="NCBI Taxonomy" id="1440763"/>
    <lineage>
        <taxon>Bacteria</taxon>
        <taxon>Pseudomonadati</taxon>
        <taxon>Pseudomonadota</taxon>
        <taxon>Gammaproteobacteria</taxon>
        <taxon>Lysobacterales</taxon>
        <taxon>Rhodanobacteraceae</taxon>
        <taxon>Luteibacter</taxon>
    </lineage>
</organism>
<dbReference type="STRING" id="1440763.BJI69_03100"/>
<accession>A0A1L3EPK0</accession>
<feature type="compositionally biased region" description="Basic and acidic residues" evidence="1">
    <location>
        <begin position="136"/>
        <end position="149"/>
    </location>
</feature>
<feature type="region of interest" description="Disordered" evidence="1">
    <location>
        <begin position="128"/>
        <end position="166"/>
    </location>
</feature>
<keyword evidence="2" id="KW-0732">Signal</keyword>
<feature type="signal peptide" evidence="2">
    <location>
        <begin position="1"/>
        <end position="22"/>
    </location>
</feature>
<gene>
    <name evidence="3" type="ORF">BJI69_03100</name>
</gene>
<dbReference type="PROSITE" id="PS51257">
    <property type="entry name" value="PROKAR_LIPOPROTEIN"/>
    <property type="match status" value="1"/>
</dbReference>
<evidence type="ECO:0008006" key="5">
    <source>
        <dbReference type="Google" id="ProtNLM"/>
    </source>
</evidence>
<evidence type="ECO:0000313" key="4">
    <source>
        <dbReference type="Proteomes" id="UP000182987"/>
    </source>
</evidence>
<feature type="chain" id="PRO_5009853160" description="Late embryogenesis abundant protein LEA-2 subgroup domain-containing protein" evidence="2">
    <location>
        <begin position="23"/>
        <end position="166"/>
    </location>
</feature>